<dbReference type="Proteomes" id="UP000290204">
    <property type="component" value="Unassembled WGS sequence"/>
</dbReference>
<comment type="caution">
    <text evidence="6">The sequence shown here is derived from an EMBL/GenBank/DDBJ whole genome shotgun (WGS) entry which is preliminary data.</text>
</comment>
<proteinExistence type="predicted"/>
<gene>
    <name evidence="6" type="ORF">ESA94_04715</name>
</gene>
<evidence type="ECO:0000313" key="6">
    <source>
        <dbReference type="EMBL" id="RXK62317.1"/>
    </source>
</evidence>
<feature type="chain" id="PRO_5020819781" evidence="4">
    <location>
        <begin position="22"/>
        <end position="303"/>
    </location>
</feature>
<keyword evidence="3" id="KW-1133">Transmembrane helix</keyword>
<feature type="signal peptide" evidence="4">
    <location>
        <begin position="1"/>
        <end position="21"/>
    </location>
</feature>
<sequence length="303" mass="34199">MRTYFYAGIVCLLLVAACNYANTKEEEKTVALTDIAINNIAVADSSAAYEEPQQIPASGSPQQSSKPKAPLQTPESKPDWNKKIVKTASLNIEVKEYNKFNQLLHTSVAKFGGYIANEQQTESEYKIENTVTLKVPVDQFQAAVDFLTNGEGKINEKNISSDDVTTQYVDTRSRLEAKKQVRLRYLDLLKQAKNMEEILQVQNEINDIQEQIESATGRINYLANASAMSTINLTYYQVLNAAVQEPGEETFWQKIKEAVGSGWEAIGEIVIGLLYLWPLWMLVAAVLWWIRRKGFFKQTKVTQ</sequence>
<keyword evidence="7" id="KW-1185">Reference proteome</keyword>
<dbReference type="EMBL" id="SDHW01000001">
    <property type="protein sequence ID" value="RXK62317.1"/>
    <property type="molecule type" value="Genomic_DNA"/>
</dbReference>
<organism evidence="6 7">
    <name type="scientific">Lacibacter luteus</name>
    <dbReference type="NCBI Taxonomy" id="2508719"/>
    <lineage>
        <taxon>Bacteria</taxon>
        <taxon>Pseudomonadati</taxon>
        <taxon>Bacteroidota</taxon>
        <taxon>Chitinophagia</taxon>
        <taxon>Chitinophagales</taxon>
        <taxon>Chitinophagaceae</taxon>
        <taxon>Lacibacter</taxon>
    </lineage>
</organism>
<name>A0A4Q1CML9_9BACT</name>
<feature type="coiled-coil region" evidence="1">
    <location>
        <begin position="191"/>
        <end position="218"/>
    </location>
</feature>
<reference evidence="6 7" key="1">
    <citation type="submission" date="2019-01" db="EMBL/GenBank/DDBJ databases">
        <title>Lacibacter sp. strain TTM-7.</title>
        <authorList>
            <person name="Chen W.-M."/>
        </authorList>
    </citation>
    <scope>NUCLEOTIDE SEQUENCE [LARGE SCALE GENOMIC DNA]</scope>
    <source>
        <strain evidence="6 7">TTM-7</strain>
    </source>
</reference>
<dbReference type="PROSITE" id="PS51257">
    <property type="entry name" value="PROKAR_LIPOPROTEIN"/>
    <property type="match status" value="1"/>
</dbReference>
<dbReference type="InterPro" id="IPR025645">
    <property type="entry name" value="DUF4349"/>
</dbReference>
<feature type="domain" description="DUF4349" evidence="5">
    <location>
        <begin position="83"/>
        <end position="292"/>
    </location>
</feature>
<protein>
    <submittedName>
        <fullName evidence="6">DUF4349 domain-containing protein</fullName>
    </submittedName>
</protein>
<keyword evidence="4" id="KW-0732">Signal</keyword>
<feature type="region of interest" description="Disordered" evidence="2">
    <location>
        <begin position="51"/>
        <end position="80"/>
    </location>
</feature>
<evidence type="ECO:0000256" key="4">
    <source>
        <dbReference type="SAM" id="SignalP"/>
    </source>
</evidence>
<evidence type="ECO:0000259" key="5">
    <source>
        <dbReference type="Pfam" id="PF14257"/>
    </source>
</evidence>
<dbReference type="RefSeq" id="WP_129129688.1">
    <property type="nucleotide sequence ID" value="NZ_SDHW01000001.1"/>
</dbReference>
<accession>A0A4Q1CML9</accession>
<dbReference type="Pfam" id="PF14257">
    <property type="entry name" value="DUF4349"/>
    <property type="match status" value="1"/>
</dbReference>
<evidence type="ECO:0000256" key="2">
    <source>
        <dbReference type="SAM" id="MobiDB-lite"/>
    </source>
</evidence>
<feature type="compositionally biased region" description="Polar residues" evidence="2">
    <location>
        <begin position="55"/>
        <end position="66"/>
    </location>
</feature>
<keyword evidence="3" id="KW-0812">Transmembrane</keyword>
<evidence type="ECO:0000313" key="7">
    <source>
        <dbReference type="Proteomes" id="UP000290204"/>
    </source>
</evidence>
<keyword evidence="1" id="KW-0175">Coiled coil</keyword>
<evidence type="ECO:0000256" key="1">
    <source>
        <dbReference type="SAM" id="Coils"/>
    </source>
</evidence>
<feature type="transmembrane region" description="Helical" evidence="3">
    <location>
        <begin position="269"/>
        <end position="290"/>
    </location>
</feature>
<dbReference type="OrthoDB" id="5381491at2"/>
<evidence type="ECO:0000256" key="3">
    <source>
        <dbReference type="SAM" id="Phobius"/>
    </source>
</evidence>
<keyword evidence="3" id="KW-0472">Membrane</keyword>
<dbReference type="AlphaFoldDB" id="A0A4Q1CML9"/>